<dbReference type="UniPathway" id="UPA00378"/>
<evidence type="ECO:0000256" key="11">
    <source>
        <dbReference type="SAM" id="MobiDB-lite"/>
    </source>
</evidence>
<organism evidence="15">
    <name type="scientific">Thrips palmi</name>
    <name type="common">Melon thrips</name>
    <dbReference type="NCBI Taxonomy" id="161013"/>
    <lineage>
        <taxon>Eukaryota</taxon>
        <taxon>Metazoa</taxon>
        <taxon>Ecdysozoa</taxon>
        <taxon>Arthropoda</taxon>
        <taxon>Hexapoda</taxon>
        <taxon>Insecta</taxon>
        <taxon>Pterygota</taxon>
        <taxon>Neoptera</taxon>
        <taxon>Paraneoptera</taxon>
        <taxon>Thysanoptera</taxon>
        <taxon>Terebrantia</taxon>
        <taxon>Thripoidea</taxon>
        <taxon>Thripidae</taxon>
        <taxon>Thrips</taxon>
    </lineage>
</organism>
<comment type="catalytic activity">
    <reaction evidence="8 10">
        <text>a beta-D-Man-(1-&gt;4)-beta-D-GlcNAc-(1-&gt;4)-alpha-D-GlcNAc-diphospho-di-trans,poly-cis-dolichol + GDP-alpha-D-mannose = an alpha-D-Man-(1-&gt;3)-beta-D-Man-(1-&gt;4)-beta-D-GlcNAc-(1-&gt;4)-alpha-D-GlcNAc-diphospho-di-trans,poly-cis-dolichol + GDP + H(+)</text>
        <dbReference type="Rhea" id="RHEA:29515"/>
        <dbReference type="Rhea" id="RHEA-COMP:19511"/>
        <dbReference type="Rhea" id="RHEA-COMP:19513"/>
        <dbReference type="ChEBI" id="CHEBI:15378"/>
        <dbReference type="ChEBI" id="CHEBI:57527"/>
        <dbReference type="ChEBI" id="CHEBI:58189"/>
        <dbReference type="ChEBI" id="CHEBI:58472"/>
        <dbReference type="ChEBI" id="CHEBI:132510"/>
        <dbReference type="EC" id="2.4.1.132"/>
    </reaction>
    <physiologicalReaction direction="left-to-right" evidence="8 10">
        <dbReference type="Rhea" id="RHEA:29516"/>
    </physiologicalReaction>
</comment>
<protein>
    <recommendedName>
        <fullName evidence="10">Alpha-1,3/1,6-mannosyltransferase ALG2</fullName>
        <ecNumber evidence="10">2.4.1.132</ecNumber>
        <ecNumber evidence="10">2.4.1.257</ecNumber>
    </recommendedName>
    <alternativeName>
        <fullName evidence="10">GDP-Man:Man(1)GlcNAc(2)-PP-Dol alpha-1,3-mannosyltransferase</fullName>
    </alternativeName>
</protein>
<comment type="pathway">
    <text evidence="1 10">Protein modification; protein glycosylation.</text>
</comment>
<dbReference type="FunCoup" id="A0A6P9A6X4">
    <property type="interactions" value="2178"/>
</dbReference>
<dbReference type="FunFam" id="3.40.50.2000:FF:000210">
    <property type="entry name" value="Alpha-1,3/1,6-mannosyltransferase ALG2"/>
    <property type="match status" value="1"/>
</dbReference>
<dbReference type="PANTHER" id="PTHR45918:SF1">
    <property type="entry name" value="ALPHA-1,3_1,6-MANNOSYLTRANSFERASE ALG2"/>
    <property type="match status" value="1"/>
</dbReference>
<dbReference type="InterPro" id="IPR028098">
    <property type="entry name" value="Glyco_trans_4-like_N"/>
</dbReference>
<feature type="region of interest" description="Disordered" evidence="11">
    <location>
        <begin position="458"/>
        <end position="492"/>
    </location>
</feature>
<dbReference type="Pfam" id="PF13439">
    <property type="entry name" value="Glyco_transf_4"/>
    <property type="match status" value="1"/>
</dbReference>
<comment type="catalytic activity">
    <reaction evidence="9 10">
        <text>an alpha-D-Man-(1-&gt;3)-beta-D-Man-(1-&gt;4)-beta-D-GlcNAc-(1-&gt;4)-alpha-D-GlcNAc-diphospho-di-trans,poly-cis-dolichol + GDP-alpha-D-mannose = an alpha-D-Man-(1-&gt;3)-[alpha-D-Man-(1-&gt;6)]-beta-D-Man-(1-&gt;4)-beta-D-GlcNAc-(1-&gt;4)-alpha-D-GlcNAc-diphospho-di-trans,poly-cis-dolichol + GDP + H(+)</text>
        <dbReference type="Rhea" id="RHEA:29519"/>
        <dbReference type="Rhea" id="RHEA-COMP:19513"/>
        <dbReference type="Rhea" id="RHEA-COMP:19515"/>
        <dbReference type="ChEBI" id="CHEBI:15378"/>
        <dbReference type="ChEBI" id="CHEBI:57527"/>
        <dbReference type="ChEBI" id="CHEBI:58189"/>
        <dbReference type="ChEBI" id="CHEBI:132510"/>
        <dbReference type="ChEBI" id="CHEBI:132511"/>
        <dbReference type="EC" id="2.4.1.257"/>
    </reaction>
    <physiologicalReaction direction="left-to-right" evidence="9 10">
        <dbReference type="Rhea" id="RHEA:29520"/>
    </physiologicalReaction>
</comment>
<sequence>MVRVAFLHPDLGIGGAERLVVDAALALQSRGHSVRFVTNHHDKSHCFEETRNGTFPVTVVGDWIPRSIFGFAFALCAYIRMIYAALYIVLNSNVEADVIFCDQISYAVPILHLRFSRVLFYCHFPDQLLSKPGGTLKRMYRAPLNWIEEKTTGQADKIVVNSKFTRSIFKSTFKNLTKLPDVLYPSINTDLIDGTTPESLASVLPVELPVNAFVFLSINRYERKKDLGLALSALGHLKTILTPEQFDNVRVVMAGGYDRRVIENIDYYAELVVQADELKVSSQVIFLKSPSDAQKLALLVGCHCVLYTPTNEHFGIVPLEAMYTSKPVIATNSGGPTETVVDSKTGYLRKPDAKSFADAMAVCVRDREKCKNLGIEGRKRFRDHFSFKAFTNQLDTYIKDLMNDEKSDCLPYHIFQKKILRVSDAGSASSFGKFKDSLKECAFSRNFILRRFSVAKDGSESPSQISSETSTEPEVEPNPTNTSAISAISETKFEDSRKSRKIDALIKPAVQGDASESFAKLFRESNFTNLGNPRGKLVYGTIYRIVGDDMYIDFGWKFPCVVKKPSEDAHLYVNKAEVKLRIIDLEMSTIFLGAEKETSLNEANCLLVGLVKSPLGVPSNQGSASY</sequence>
<dbReference type="OrthoDB" id="448893at2759"/>
<evidence type="ECO:0000256" key="4">
    <source>
        <dbReference type="ARBA" id="ARBA00022692"/>
    </source>
</evidence>
<dbReference type="GO" id="GO:0005789">
    <property type="term" value="C:endoplasmic reticulum membrane"/>
    <property type="evidence" value="ECO:0007669"/>
    <property type="project" value="UniProtKB-SubCell"/>
</dbReference>
<dbReference type="CTD" id="85365"/>
<evidence type="ECO:0000313" key="14">
    <source>
        <dbReference type="Proteomes" id="UP000515158"/>
    </source>
</evidence>
<dbReference type="EC" id="2.4.1.132" evidence="10"/>
<keyword evidence="3 10" id="KW-0808">Transferase</keyword>
<feature type="domain" description="Glycosyltransferase subfamily 4-like N-terminal" evidence="13">
    <location>
        <begin position="13"/>
        <end position="190"/>
    </location>
</feature>
<evidence type="ECO:0000256" key="9">
    <source>
        <dbReference type="ARBA" id="ARBA00045104"/>
    </source>
</evidence>
<feature type="domain" description="Glycosyl transferase family 1" evidence="12">
    <location>
        <begin position="209"/>
        <end position="380"/>
    </location>
</feature>
<keyword evidence="5" id="KW-0256">Endoplasmic reticulum</keyword>
<dbReference type="RefSeq" id="XP_034253708.1">
    <property type="nucleotide sequence ID" value="XM_034397817.1"/>
</dbReference>
<evidence type="ECO:0000256" key="7">
    <source>
        <dbReference type="ARBA" id="ARBA00023136"/>
    </source>
</evidence>
<dbReference type="CDD" id="cd03805">
    <property type="entry name" value="GT4_ALG2-like"/>
    <property type="match status" value="1"/>
</dbReference>
<dbReference type="GeneID" id="117652725"/>
<reference evidence="15" key="1">
    <citation type="submission" date="2025-08" db="UniProtKB">
        <authorList>
            <consortium name="RefSeq"/>
        </authorList>
    </citation>
    <scope>IDENTIFICATION</scope>
    <source>
        <tissue evidence="15">Total insect</tissue>
    </source>
</reference>
<evidence type="ECO:0000256" key="10">
    <source>
        <dbReference type="RuleBase" id="RU367136"/>
    </source>
</evidence>
<proteinExistence type="inferred from homology"/>
<feature type="compositionally biased region" description="Low complexity" evidence="11">
    <location>
        <begin position="460"/>
        <end position="483"/>
    </location>
</feature>
<dbReference type="SUPFAM" id="SSF53756">
    <property type="entry name" value="UDP-Glycosyltransferase/glycogen phosphorylase"/>
    <property type="match status" value="1"/>
</dbReference>
<dbReference type="Pfam" id="PF10246">
    <property type="entry name" value="MRP-S35"/>
    <property type="match status" value="1"/>
</dbReference>
<comment type="subcellular location">
    <subcellularLocation>
        <location evidence="10">Endoplasmic reticulum membrane</location>
        <topology evidence="10">Single-pass membrane protein</topology>
    </subcellularLocation>
</comment>
<keyword evidence="6 10" id="KW-1133">Transmembrane helix</keyword>
<evidence type="ECO:0000256" key="6">
    <source>
        <dbReference type="ARBA" id="ARBA00022989"/>
    </source>
</evidence>
<name>A0A6P9A6X4_THRPL</name>
<dbReference type="PANTHER" id="PTHR45918">
    <property type="entry name" value="ALPHA-1,3/1,6-MANNOSYLTRANSFERASE ALG2"/>
    <property type="match status" value="1"/>
</dbReference>
<comment type="similarity">
    <text evidence="10">Belongs to the glycosyltransferase group 1 family.</text>
</comment>
<dbReference type="InterPro" id="IPR019375">
    <property type="entry name" value="Ribosomal_bS1m"/>
</dbReference>
<keyword evidence="4 10" id="KW-0812">Transmembrane</keyword>
<keyword evidence="2 10" id="KW-0328">Glycosyltransferase</keyword>
<evidence type="ECO:0000256" key="3">
    <source>
        <dbReference type="ARBA" id="ARBA00022679"/>
    </source>
</evidence>
<evidence type="ECO:0000259" key="12">
    <source>
        <dbReference type="Pfam" id="PF00534"/>
    </source>
</evidence>
<evidence type="ECO:0000313" key="15">
    <source>
        <dbReference type="RefSeq" id="XP_034253708.1"/>
    </source>
</evidence>
<dbReference type="InParanoid" id="A0A6P9A6X4"/>
<dbReference type="EC" id="2.4.1.257" evidence="10"/>
<dbReference type="AlphaFoldDB" id="A0A6P9A6X4"/>
<dbReference type="InterPro" id="IPR027054">
    <property type="entry name" value="ALG2"/>
</dbReference>
<evidence type="ECO:0000256" key="8">
    <source>
        <dbReference type="ARBA" id="ARBA00045103"/>
    </source>
</evidence>
<feature type="transmembrane region" description="Helical" evidence="10">
    <location>
        <begin position="68"/>
        <end position="90"/>
    </location>
</feature>
<dbReference type="KEGG" id="tpal:117652725"/>
<dbReference type="Gene3D" id="3.40.50.2000">
    <property type="entry name" value="Glycogen Phosphorylase B"/>
    <property type="match status" value="2"/>
</dbReference>
<evidence type="ECO:0000256" key="2">
    <source>
        <dbReference type="ARBA" id="ARBA00022676"/>
    </source>
</evidence>
<accession>A0A6P9A6X4</accession>
<dbReference type="GO" id="GO:0102704">
    <property type="term" value="F:GDP-Man:Man(2)GlcNAc(2)-PP-Dol alpha-1,6-mannosyltransferase activity"/>
    <property type="evidence" value="ECO:0007669"/>
    <property type="project" value="UniProtKB-UniRule"/>
</dbReference>
<evidence type="ECO:0000259" key="13">
    <source>
        <dbReference type="Pfam" id="PF13439"/>
    </source>
</evidence>
<gene>
    <name evidence="15" type="primary">LOC117652725</name>
</gene>
<keyword evidence="14" id="KW-1185">Reference proteome</keyword>
<evidence type="ECO:0000256" key="5">
    <source>
        <dbReference type="ARBA" id="ARBA00022824"/>
    </source>
</evidence>
<comment type="function">
    <text evidence="10">Mannosylates Man(2)GlcNAc(2)-dolichol diphosphate and Man(1)GlcNAc(2)-dolichol diphosphate to form Man(3)GlcNAc(2)-dolichol diphosphate.</text>
</comment>
<dbReference type="InterPro" id="IPR001296">
    <property type="entry name" value="Glyco_trans_1"/>
</dbReference>
<keyword evidence="7 10" id="KW-0472">Membrane</keyword>
<dbReference type="Pfam" id="PF00534">
    <property type="entry name" value="Glycos_transf_1"/>
    <property type="match status" value="1"/>
</dbReference>
<dbReference type="Proteomes" id="UP000515158">
    <property type="component" value="Unplaced"/>
</dbReference>
<evidence type="ECO:0000256" key="1">
    <source>
        <dbReference type="ARBA" id="ARBA00004922"/>
    </source>
</evidence>
<dbReference type="GO" id="GO:0004378">
    <property type="term" value="F:GDP-Man:Man(1)GlcNAc(2)-PP-Dol alpha-1,3-mannosyltransferase activity"/>
    <property type="evidence" value="ECO:0007669"/>
    <property type="project" value="UniProtKB-UniRule"/>
</dbReference>